<evidence type="ECO:0000313" key="3">
    <source>
        <dbReference type="Proteomes" id="UP000245080"/>
    </source>
</evidence>
<dbReference type="Proteomes" id="UP000245080">
    <property type="component" value="Unassembled WGS sequence"/>
</dbReference>
<gene>
    <name evidence="2" type="ORF">DCM90_07635</name>
</gene>
<dbReference type="SMART" id="SM00850">
    <property type="entry name" value="LytTR"/>
    <property type="match status" value="1"/>
</dbReference>
<accession>A0A2V1MXE0</accession>
<dbReference type="PROSITE" id="PS50930">
    <property type="entry name" value="HTH_LYTTR"/>
    <property type="match status" value="1"/>
</dbReference>
<reference evidence="2 3" key="1">
    <citation type="journal article" date="2018" name="Int. J. Syst. Evol. Microbiol.">
        <title>Lactobacillus bambusae sp. nov., isolated from a traditional fermented Ma-bamboo shoots of Taiwan.</title>
        <authorList>
            <person name="Wang L.-T."/>
        </authorList>
    </citation>
    <scope>NUCLEOTIDE SEQUENCE [LARGE SCALE GENOMIC DNA]</scope>
    <source>
        <strain evidence="2 3">BS-W1</strain>
    </source>
</reference>
<name>A0A2V1MXE0_9LACO</name>
<dbReference type="Gene3D" id="2.40.50.1020">
    <property type="entry name" value="LytTr DNA-binding domain"/>
    <property type="match status" value="1"/>
</dbReference>
<dbReference type="Pfam" id="PF04397">
    <property type="entry name" value="LytTR"/>
    <property type="match status" value="1"/>
</dbReference>
<protein>
    <submittedName>
        <fullName evidence="2">LytTR family transcriptional regulator</fullName>
    </submittedName>
</protein>
<dbReference type="InterPro" id="IPR046947">
    <property type="entry name" value="LytR-like"/>
</dbReference>
<comment type="caution">
    <text evidence="2">The sequence shown here is derived from an EMBL/GenBank/DDBJ whole genome shotgun (WGS) entry which is preliminary data.</text>
</comment>
<dbReference type="EMBL" id="QCXQ01000005">
    <property type="protein sequence ID" value="PWF99678.1"/>
    <property type="molecule type" value="Genomic_DNA"/>
</dbReference>
<dbReference type="AlphaFoldDB" id="A0A2V1MXE0"/>
<feature type="domain" description="HTH LytTR-type" evidence="1">
    <location>
        <begin position="44"/>
        <end position="146"/>
    </location>
</feature>
<evidence type="ECO:0000313" key="2">
    <source>
        <dbReference type="EMBL" id="PWF99678.1"/>
    </source>
</evidence>
<dbReference type="GO" id="GO:0003677">
    <property type="term" value="F:DNA binding"/>
    <property type="evidence" value="ECO:0007669"/>
    <property type="project" value="InterPro"/>
</dbReference>
<dbReference type="PANTHER" id="PTHR37299">
    <property type="entry name" value="TRANSCRIPTIONAL REGULATOR-RELATED"/>
    <property type="match status" value="1"/>
</dbReference>
<dbReference type="OrthoDB" id="9808614at2"/>
<dbReference type="GO" id="GO:0000156">
    <property type="term" value="F:phosphorelay response regulator activity"/>
    <property type="evidence" value="ECO:0007669"/>
    <property type="project" value="InterPro"/>
</dbReference>
<dbReference type="PANTHER" id="PTHR37299:SF4">
    <property type="entry name" value="TRANSCRIPTIONAL REGULATOR"/>
    <property type="match status" value="1"/>
</dbReference>
<organism evidence="2 3">
    <name type="scientific">Levilactobacillus bambusae</name>
    <dbReference type="NCBI Taxonomy" id="2024736"/>
    <lineage>
        <taxon>Bacteria</taxon>
        <taxon>Bacillati</taxon>
        <taxon>Bacillota</taxon>
        <taxon>Bacilli</taxon>
        <taxon>Lactobacillales</taxon>
        <taxon>Lactobacillaceae</taxon>
        <taxon>Levilactobacillus</taxon>
    </lineage>
</organism>
<sequence>MKIRVEVDSQLNDKEVVIRVPNRDAEVVELMAAIEQLAAKHQTLPVTKRGTQLQLPLADVLFFETENRLVYAHTGADSYVTRKRLYELETDLPVNFLRISKSAILNVEQVYTLTHSVTGNLVQFKQSHKQIYVSRRYYKALKAALE</sequence>
<keyword evidence="3" id="KW-1185">Reference proteome</keyword>
<dbReference type="InterPro" id="IPR007492">
    <property type="entry name" value="LytTR_DNA-bd_dom"/>
</dbReference>
<evidence type="ECO:0000259" key="1">
    <source>
        <dbReference type="PROSITE" id="PS50930"/>
    </source>
</evidence>
<proteinExistence type="predicted"/>